<feature type="domain" description="Retroviral polymerase SH3-like" evidence="4">
    <location>
        <begin position="146"/>
        <end position="196"/>
    </location>
</feature>
<evidence type="ECO:0000313" key="5">
    <source>
        <dbReference type="EMBL" id="KAL0392847.1"/>
    </source>
</evidence>
<sequence length="368" mass="41661">MMSACIANEMSMKRECPQLLSNPGIFVIEVNMTTNVASWVLDTGCRAHICNNLQVLERSRKLSKDEMILRLGDGKAVAAEAVGSLNLVISDHIRIELKGCYYGYALETAAKLLNIALSKTVPQTPYEICHGKPASYNYLRVWGSSAYVKRLVGDKLDSRSSLCRFIRYPKETAGYYFYDPSEKKTFVSRNTVFLEKGFLVDNRRDEVLREESSESPQQDNTTSFKPSIPINSVPVVRRSTRESRPPERYRFVGLTLDNDLKTKGEAMSDIDLDKWLEAMKSEIDSMGSNQVWTLVDPPKGIKPGLGVDFEETYSPVAMAKPIRILLAIAAWYDYEIWQMDVKTAFLNSYIEEEIFMDQPEGFTSVGEE</sequence>
<dbReference type="AlphaFoldDB" id="A0AAW2SKP3"/>
<feature type="domain" description="Retrovirus-related Pol polyprotein from transposon TNT 1-94-like beta-barrel" evidence="3">
    <location>
        <begin position="39"/>
        <end position="102"/>
    </location>
</feature>
<protein>
    <recommendedName>
        <fullName evidence="6">Reverse transcriptase Ty1/copia-type domain-containing protein</fullName>
    </recommendedName>
</protein>
<feature type="region of interest" description="Disordered" evidence="1">
    <location>
        <begin position="208"/>
        <end position="229"/>
    </location>
</feature>
<dbReference type="EMBL" id="JACGWJ010000010">
    <property type="protein sequence ID" value="KAL0392847.1"/>
    <property type="molecule type" value="Genomic_DNA"/>
</dbReference>
<proteinExistence type="predicted"/>
<evidence type="ECO:0008006" key="6">
    <source>
        <dbReference type="Google" id="ProtNLM"/>
    </source>
</evidence>
<accession>A0AAW2SKP3</accession>
<dbReference type="InterPro" id="IPR054722">
    <property type="entry name" value="PolX-like_BBD"/>
</dbReference>
<reference evidence="5" key="1">
    <citation type="submission" date="2020-06" db="EMBL/GenBank/DDBJ databases">
        <authorList>
            <person name="Li T."/>
            <person name="Hu X."/>
            <person name="Zhang T."/>
            <person name="Song X."/>
            <person name="Zhang H."/>
            <person name="Dai N."/>
            <person name="Sheng W."/>
            <person name="Hou X."/>
            <person name="Wei L."/>
        </authorList>
    </citation>
    <scope>NUCLEOTIDE SEQUENCE</scope>
    <source>
        <strain evidence="5">G02</strain>
        <tissue evidence="5">Leaf</tissue>
    </source>
</reference>
<dbReference type="Pfam" id="PF22936">
    <property type="entry name" value="Pol_BBD"/>
    <property type="match status" value="1"/>
</dbReference>
<dbReference type="InterPro" id="IPR013103">
    <property type="entry name" value="RVT_2"/>
</dbReference>
<dbReference type="Pfam" id="PF07727">
    <property type="entry name" value="RVT_2"/>
    <property type="match status" value="1"/>
</dbReference>
<feature type="domain" description="Reverse transcriptase Ty1/copia-type" evidence="2">
    <location>
        <begin position="305"/>
        <end position="365"/>
    </location>
</feature>
<feature type="compositionally biased region" description="Polar residues" evidence="1">
    <location>
        <begin position="214"/>
        <end position="225"/>
    </location>
</feature>
<organism evidence="5">
    <name type="scientific">Sesamum radiatum</name>
    <name type="common">Black benniseed</name>
    <dbReference type="NCBI Taxonomy" id="300843"/>
    <lineage>
        <taxon>Eukaryota</taxon>
        <taxon>Viridiplantae</taxon>
        <taxon>Streptophyta</taxon>
        <taxon>Embryophyta</taxon>
        <taxon>Tracheophyta</taxon>
        <taxon>Spermatophyta</taxon>
        <taxon>Magnoliopsida</taxon>
        <taxon>eudicotyledons</taxon>
        <taxon>Gunneridae</taxon>
        <taxon>Pentapetalae</taxon>
        <taxon>asterids</taxon>
        <taxon>lamiids</taxon>
        <taxon>Lamiales</taxon>
        <taxon>Pedaliaceae</taxon>
        <taxon>Sesamum</taxon>
    </lineage>
</organism>
<evidence type="ECO:0000259" key="2">
    <source>
        <dbReference type="Pfam" id="PF07727"/>
    </source>
</evidence>
<dbReference type="InterPro" id="IPR057670">
    <property type="entry name" value="SH3_retrovirus"/>
</dbReference>
<evidence type="ECO:0000259" key="3">
    <source>
        <dbReference type="Pfam" id="PF22936"/>
    </source>
</evidence>
<evidence type="ECO:0000259" key="4">
    <source>
        <dbReference type="Pfam" id="PF25597"/>
    </source>
</evidence>
<comment type="caution">
    <text evidence="5">The sequence shown here is derived from an EMBL/GenBank/DDBJ whole genome shotgun (WGS) entry which is preliminary data.</text>
</comment>
<name>A0AAW2SKP3_SESRA</name>
<dbReference type="Pfam" id="PF25597">
    <property type="entry name" value="SH3_retrovirus"/>
    <property type="match status" value="1"/>
</dbReference>
<evidence type="ECO:0000256" key="1">
    <source>
        <dbReference type="SAM" id="MobiDB-lite"/>
    </source>
</evidence>
<reference evidence="5" key="2">
    <citation type="journal article" date="2024" name="Plant">
        <title>Genomic evolution and insights into agronomic trait innovations of Sesamum species.</title>
        <authorList>
            <person name="Miao H."/>
            <person name="Wang L."/>
            <person name="Qu L."/>
            <person name="Liu H."/>
            <person name="Sun Y."/>
            <person name="Le M."/>
            <person name="Wang Q."/>
            <person name="Wei S."/>
            <person name="Zheng Y."/>
            <person name="Lin W."/>
            <person name="Duan Y."/>
            <person name="Cao H."/>
            <person name="Xiong S."/>
            <person name="Wang X."/>
            <person name="Wei L."/>
            <person name="Li C."/>
            <person name="Ma Q."/>
            <person name="Ju M."/>
            <person name="Zhao R."/>
            <person name="Li G."/>
            <person name="Mu C."/>
            <person name="Tian Q."/>
            <person name="Mei H."/>
            <person name="Zhang T."/>
            <person name="Gao T."/>
            <person name="Zhang H."/>
        </authorList>
    </citation>
    <scope>NUCLEOTIDE SEQUENCE</scope>
    <source>
        <strain evidence="5">G02</strain>
    </source>
</reference>
<gene>
    <name evidence="5" type="ORF">Sradi_2507500</name>
</gene>